<accession>A0A9E2W4C8</accession>
<sequence length="547" mass="60951">MKNTTLIDFKEVILEKFVSEDAIPAEFALSEQLHQKKYLCNGEMKEWNGKTEPVYSPVCIKRGDILERKLIGSYPVCTEAEAIEALNAAVAAYNHGRGEWPTMSVAKRIECVEKFTKKMLEQKDIVVKLIMWEIGKSYADSIKEFDRTVEYIYATIDALKDLDRQSSRFEIEQGIVAQVRRSPLGVVLCMGPFNYPLNETFTTLIPALIMGNTLLFKPPKHGTLLHYPLLQAFKECFPKGVVNTIYGRGHSIVPALMQSGKIDVLTLIGSSRVADQLKKLHPKVNRLRAILGLDAKNAAIITPKADLSLAVQETILGSLSFNGQRCTALKIIFIHHSLADRFIEQLNAAIAKLKFGMPWESGVSITPLPEPGKPAYLASLIEDAKANGAKVMNENGGKTVESFVYPAVLYPVNEKMKVYREEQFGPVVPVVPYYSLEEPVQYLIESTHGQQVSVFSNDPEEVASLIDPLVNQVSRVNINCQCQRGPDVFPFTGRKDSAEGTLSVHDALRSFSIRSLVATKLTDPNKQLLNDIVNSDHSNFLSTKFLF</sequence>
<dbReference type="RefSeq" id="WP_217791351.1">
    <property type="nucleotide sequence ID" value="NZ_JAHSPG010000007.1"/>
</dbReference>
<evidence type="ECO:0000259" key="3">
    <source>
        <dbReference type="Pfam" id="PF00171"/>
    </source>
</evidence>
<dbReference type="AlphaFoldDB" id="A0A9E2W4C8"/>
<name>A0A9E2W4C8_9BACT</name>
<dbReference type="InterPro" id="IPR015590">
    <property type="entry name" value="Aldehyde_DH_dom"/>
</dbReference>
<reference evidence="4" key="1">
    <citation type="submission" date="2021-06" db="EMBL/GenBank/DDBJ databases">
        <authorList>
            <person name="Huq M.A."/>
        </authorList>
    </citation>
    <scope>NUCLEOTIDE SEQUENCE</scope>
    <source>
        <strain evidence="4">MAH-26</strain>
    </source>
</reference>
<dbReference type="PANTHER" id="PTHR43353">
    <property type="entry name" value="SUCCINATE-SEMIALDEHYDE DEHYDROGENASE, MITOCHONDRIAL"/>
    <property type="match status" value="1"/>
</dbReference>
<dbReference type="EMBL" id="JAHSPG010000007">
    <property type="protein sequence ID" value="MBV4357694.1"/>
    <property type="molecule type" value="Genomic_DNA"/>
</dbReference>
<evidence type="ECO:0000313" key="4">
    <source>
        <dbReference type="EMBL" id="MBV4357694.1"/>
    </source>
</evidence>
<dbReference type="InterPro" id="IPR050740">
    <property type="entry name" value="Aldehyde_DH_Superfamily"/>
</dbReference>
<evidence type="ECO:0000256" key="1">
    <source>
        <dbReference type="ARBA" id="ARBA00009986"/>
    </source>
</evidence>
<comment type="caution">
    <text evidence="4">The sequence shown here is derived from an EMBL/GenBank/DDBJ whole genome shotgun (WGS) entry which is preliminary data.</text>
</comment>
<feature type="domain" description="Aldehyde dehydrogenase" evidence="3">
    <location>
        <begin position="68"/>
        <end position="512"/>
    </location>
</feature>
<dbReference type="CDD" id="cd07082">
    <property type="entry name" value="ALDH_F11_NP-GAPDH"/>
    <property type="match status" value="1"/>
</dbReference>
<protein>
    <submittedName>
        <fullName evidence="4">NADP-dependent glyceraldehyde-3-phosphate dehydrogenase</fullName>
    </submittedName>
</protein>
<gene>
    <name evidence="4" type="ORF">KTO63_11080</name>
</gene>
<evidence type="ECO:0000256" key="2">
    <source>
        <dbReference type="ARBA" id="ARBA00023002"/>
    </source>
</evidence>
<proteinExistence type="inferred from homology"/>
<comment type="similarity">
    <text evidence="1">Belongs to the aldehyde dehydrogenase family.</text>
</comment>
<dbReference type="PANTHER" id="PTHR43353:SF5">
    <property type="entry name" value="SUCCINATE-SEMIALDEHYDE DEHYDROGENASE, MITOCHONDRIAL"/>
    <property type="match status" value="1"/>
</dbReference>
<dbReference type="Pfam" id="PF00171">
    <property type="entry name" value="Aldedh"/>
    <property type="match status" value="1"/>
</dbReference>
<keyword evidence="5" id="KW-1185">Reference proteome</keyword>
<organism evidence="4 5">
    <name type="scientific">Pinibacter aurantiacus</name>
    <dbReference type="NCBI Taxonomy" id="2851599"/>
    <lineage>
        <taxon>Bacteria</taxon>
        <taxon>Pseudomonadati</taxon>
        <taxon>Bacteroidota</taxon>
        <taxon>Chitinophagia</taxon>
        <taxon>Chitinophagales</taxon>
        <taxon>Chitinophagaceae</taxon>
        <taxon>Pinibacter</taxon>
    </lineage>
</organism>
<dbReference type="InterPro" id="IPR016160">
    <property type="entry name" value="Ald_DH_CS_CYS"/>
</dbReference>
<dbReference type="GO" id="GO:0016620">
    <property type="term" value="F:oxidoreductase activity, acting on the aldehyde or oxo group of donors, NAD or NADP as acceptor"/>
    <property type="evidence" value="ECO:0007669"/>
    <property type="project" value="UniProtKB-ARBA"/>
</dbReference>
<keyword evidence="2" id="KW-0560">Oxidoreductase</keyword>
<dbReference type="Proteomes" id="UP000812270">
    <property type="component" value="Unassembled WGS sequence"/>
</dbReference>
<dbReference type="PROSITE" id="PS00070">
    <property type="entry name" value="ALDEHYDE_DEHYDR_CYS"/>
    <property type="match status" value="1"/>
</dbReference>
<evidence type="ECO:0000313" key="5">
    <source>
        <dbReference type="Proteomes" id="UP000812270"/>
    </source>
</evidence>